<protein>
    <submittedName>
        <fullName evidence="1">KGK domain protein</fullName>
    </submittedName>
</protein>
<dbReference type="AlphaFoldDB" id="A0A846H674"/>
<accession>A0A846H674</accession>
<gene>
    <name evidence="1" type="ORF">PI95_009445</name>
</gene>
<dbReference type="Pfam" id="PF08872">
    <property type="entry name" value="KGK"/>
    <property type="match status" value="1"/>
</dbReference>
<comment type="caution">
    <text evidence="1">The sequence shown here is derived from an EMBL/GenBank/DDBJ whole genome shotgun (WGS) entry which is preliminary data.</text>
</comment>
<dbReference type="RefSeq" id="WP_052324670.1">
    <property type="nucleotide sequence ID" value="NZ_JTCM02000014.1"/>
</dbReference>
<reference evidence="1 2" key="1">
    <citation type="journal article" date="2015" name="Genome Announc.">
        <title>Draft Genome Sequence of Cyanobacterium Hassallia byssoidea Strain VB512170, Isolated from Monuments in India.</title>
        <authorList>
            <person name="Singh D."/>
            <person name="Chandrababunaidu M.M."/>
            <person name="Panda A."/>
            <person name="Sen D."/>
            <person name="Bhattacharyya S."/>
            <person name="Adhikary S.P."/>
            <person name="Tripathy S."/>
        </authorList>
    </citation>
    <scope>NUCLEOTIDE SEQUENCE [LARGE SCALE GENOMIC DNA]</scope>
    <source>
        <strain evidence="1 2">VB512170</strain>
    </source>
</reference>
<proteinExistence type="predicted"/>
<dbReference type="Proteomes" id="UP000031549">
    <property type="component" value="Unassembled WGS sequence"/>
</dbReference>
<name>A0A846H674_9CYAN</name>
<organism evidence="1 2">
    <name type="scientific">Hassallia byssoidea VB512170</name>
    <dbReference type="NCBI Taxonomy" id="1304833"/>
    <lineage>
        <taxon>Bacteria</taxon>
        <taxon>Bacillati</taxon>
        <taxon>Cyanobacteriota</taxon>
        <taxon>Cyanophyceae</taxon>
        <taxon>Nostocales</taxon>
        <taxon>Tolypothrichaceae</taxon>
        <taxon>Hassallia</taxon>
    </lineage>
</organism>
<evidence type="ECO:0000313" key="2">
    <source>
        <dbReference type="Proteomes" id="UP000031549"/>
    </source>
</evidence>
<dbReference type="InterPro" id="IPR014971">
    <property type="entry name" value="KGK"/>
</dbReference>
<sequence>MEKKFINLDTDFEHKDSVIVFSTKSMFKMCELMEGMKQAFKHQGLDELGKILSNRGGIPTWREMKDSWFKDGVPCEILKVNGNGWQKGKFRIKITLQFCPDKAEITQPESPLDDIRRMTNEVQS</sequence>
<dbReference type="EMBL" id="JTCM02000014">
    <property type="protein sequence ID" value="NEU72785.1"/>
    <property type="molecule type" value="Genomic_DNA"/>
</dbReference>
<evidence type="ECO:0000313" key="1">
    <source>
        <dbReference type="EMBL" id="NEU72785.1"/>
    </source>
</evidence>
<keyword evidence="2" id="KW-1185">Reference proteome</keyword>